<feature type="compositionally biased region" description="Polar residues" evidence="1">
    <location>
        <begin position="399"/>
        <end position="408"/>
    </location>
</feature>
<feature type="transmembrane region" description="Helical" evidence="2">
    <location>
        <begin position="153"/>
        <end position="170"/>
    </location>
</feature>
<keyword evidence="2" id="KW-1133">Transmembrane helix</keyword>
<feature type="transmembrane region" description="Helical" evidence="2">
    <location>
        <begin position="255"/>
        <end position="274"/>
    </location>
</feature>
<dbReference type="Pfam" id="PF01757">
    <property type="entry name" value="Acyl_transf_3"/>
    <property type="match status" value="1"/>
</dbReference>
<evidence type="ECO:0000259" key="3">
    <source>
        <dbReference type="Pfam" id="PF01757"/>
    </source>
</evidence>
<feature type="transmembrane region" description="Helical" evidence="2">
    <location>
        <begin position="359"/>
        <end position="378"/>
    </location>
</feature>
<gene>
    <name evidence="4" type="ORF">AVDCRST_MAG41-4350</name>
</gene>
<feature type="transmembrane region" description="Helical" evidence="2">
    <location>
        <begin position="21"/>
        <end position="39"/>
    </location>
</feature>
<feature type="transmembrane region" description="Helical" evidence="2">
    <location>
        <begin position="59"/>
        <end position="80"/>
    </location>
</feature>
<feature type="domain" description="Acyltransferase 3" evidence="3">
    <location>
        <begin position="18"/>
        <end position="370"/>
    </location>
</feature>
<dbReference type="AlphaFoldDB" id="A0A6J4JYB5"/>
<keyword evidence="2" id="KW-0812">Transmembrane</keyword>
<dbReference type="PANTHER" id="PTHR23028">
    <property type="entry name" value="ACETYLTRANSFERASE"/>
    <property type="match status" value="1"/>
</dbReference>
<organism evidence="4">
    <name type="scientific">uncultured Mycobacteriales bacterium</name>
    <dbReference type="NCBI Taxonomy" id="581187"/>
    <lineage>
        <taxon>Bacteria</taxon>
        <taxon>Bacillati</taxon>
        <taxon>Actinomycetota</taxon>
        <taxon>Actinomycetes</taxon>
        <taxon>Mycobacteriales</taxon>
        <taxon>environmental samples</taxon>
    </lineage>
</organism>
<feature type="transmembrane region" description="Helical" evidence="2">
    <location>
        <begin position="182"/>
        <end position="201"/>
    </location>
</feature>
<dbReference type="GO" id="GO:0016020">
    <property type="term" value="C:membrane"/>
    <property type="evidence" value="ECO:0007669"/>
    <property type="project" value="TreeGrafter"/>
</dbReference>
<dbReference type="InterPro" id="IPR002656">
    <property type="entry name" value="Acyl_transf_3_dom"/>
</dbReference>
<keyword evidence="2" id="KW-0472">Membrane</keyword>
<feature type="transmembrane region" description="Helical" evidence="2">
    <location>
        <begin position="101"/>
        <end position="121"/>
    </location>
</feature>
<reference evidence="4" key="1">
    <citation type="submission" date="2020-02" db="EMBL/GenBank/DDBJ databases">
        <authorList>
            <person name="Meier V. D."/>
        </authorList>
    </citation>
    <scope>NUCLEOTIDE SEQUENCE</scope>
    <source>
        <strain evidence="4">AVDCRST_MAG41</strain>
    </source>
</reference>
<evidence type="ECO:0000256" key="2">
    <source>
        <dbReference type="SAM" id="Phobius"/>
    </source>
</evidence>
<dbReference type="GO" id="GO:0016747">
    <property type="term" value="F:acyltransferase activity, transferring groups other than amino-acyl groups"/>
    <property type="evidence" value="ECO:0007669"/>
    <property type="project" value="InterPro"/>
</dbReference>
<feature type="transmembrane region" description="Helical" evidence="2">
    <location>
        <begin position="286"/>
        <end position="306"/>
    </location>
</feature>
<accession>A0A6J4JYB5</accession>
<dbReference type="PANTHER" id="PTHR23028:SF53">
    <property type="entry name" value="ACYL_TRANSF_3 DOMAIN-CONTAINING PROTEIN"/>
    <property type="match status" value="1"/>
</dbReference>
<name>A0A6J4JYB5_9ACTN</name>
<proteinExistence type="predicted"/>
<protein>
    <recommendedName>
        <fullName evidence="3">Acyltransferase 3 domain-containing protein</fullName>
    </recommendedName>
</protein>
<dbReference type="GO" id="GO:0009103">
    <property type="term" value="P:lipopolysaccharide biosynthetic process"/>
    <property type="evidence" value="ECO:0007669"/>
    <property type="project" value="TreeGrafter"/>
</dbReference>
<evidence type="ECO:0000256" key="1">
    <source>
        <dbReference type="SAM" id="MobiDB-lite"/>
    </source>
</evidence>
<dbReference type="InterPro" id="IPR050879">
    <property type="entry name" value="Acyltransferase_3"/>
</dbReference>
<sequence length="408" mass="43398">MTGRTGPARPTGAHAFPRLDGLRALAAFAVVFTHVGFLTGRTGDNGPFGPILARLNFGVTLFFLLSGFLLYRPFVAAALAGRPRPALGRFWLRRGLRIFPAYWLALAVTLGAGIATTDFSARDVLAYVTLTHTYAGAPDDSALTQMWTLVTELAFYAVLPLLAVVSLPRGRDPMALLRRQAVLLAGLVAATIAYVPVVRALTTPENRRALLWLPAYLDWFALGMALAVASCVLASPELAARCRLGVLNRLADDAATCWVIGGLLLWTASLPIAGPLTLVPPTGWEWTAQHGLFGAAAAFFMLPCVLGGSGGRIRAFLGSTPMRRLGTVSYGVYLWHLPLIVVLFRVLDQQPFTGGFWRLLGLTAVLATAAATASYVLVERPVLNLGRGSGSRGSSGSSTPARATAQQS</sequence>
<feature type="region of interest" description="Disordered" evidence="1">
    <location>
        <begin position="387"/>
        <end position="408"/>
    </location>
</feature>
<dbReference type="EMBL" id="CADCTP010000418">
    <property type="protein sequence ID" value="CAA9290935.1"/>
    <property type="molecule type" value="Genomic_DNA"/>
</dbReference>
<feature type="transmembrane region" description="Helical" evidence="2">
    <location>
        <begin position="213"/>
        <end position="234"/>
    </location>
</feature>
<feature type="transmembrane region" description="Helical" evidence="2">
    <location>
        <begin position="327"/>
        <end position="347"/>
    </location>
</feature>
<evidence type="ECO:0000313" key="4">
    <source>
        <dbReference type="EMBL" id="CAA9290935.1"/>
    </source>
</evidence>